<dbReference type="PROSITE" id="PS50172">
    <property type="entry name" value="BRCT"/>
    <property type="match status" value="3"/>
</dbReference>
<dbReference type="PANTHER" id="PTHR47667">
    <property type="entry name" value="REGULATOR OF TY1 TRANSPOSITION PROTEIN 107"/>
    <property type="match status" value="1"/>
</dbReference>
<dbReference type="Pfam" id="PF16589">
    <property type="entry name" value="BRCT_2"/>
    <property type="match status" value="1"/>
</dbReference>
<dbReference type="GO" id="GO:0035361">
    <property type="term" value="C:Cul8-RING ubiquitin ligase complex"/>
    <property type="evidence" value="ECO:0007669"/>
    <property type="project" value="TreeGrafter"/>
</dbReference>
<dbReference type="OrthoDB" id="342264at2759"/>
<feature type="compositionally biased region" description="Basic and acidic residues" evidence="1">
    <location>
        <begin position="782"/>
        <end position="797"/>
    </location>
</feature>
<dbReference type="Pfam" id="PF16770">
    <property type="entry name" value="RTT107_BRCT_5"/>
    <property type="match status" value="1"/>
</dbReference>
<dbReference type="CDD" id="cd18436">
    <property type="entry name" value="BRCT_BRC1_like_rpt2"/>
    <property type="match status" value="1"/>
</dbReference>
<feature type="compositionally biased region" description="Basic residues" evidence="1">
    <location>
        <begin position="631"/>
        <end position="643"/>
    </location>
</feature>
<feature type="region of interest" description="Disordered" evidence="1">
    <location>
        <begin position="625"/>
        <end position="804"/>
    </location>
</feature>
<feature type="domain" description="BRCT" evidence="2">
    <location>
        <begin position="814"/>
        <end position="894"/>
    </location>
</feature>
<sequence>MVRDNANADPLSTVTQRNLTGICINSHPRIENFLCRFAIRNSHASSHRETGASNTDLQDNPGTLGDEMLEPTHIISHDRYFFEYQPCTKAGISIVTPEWVYRGVRNGARLSEQFYSPEPLNIFSGMVVCSSKLPARDREALFGIVEALGGQWRKSLVRDVTHLIVLSPTGQKYEKVASNPGLGIKAVLPHWFQHCVTLQRQIPDSPFLFPNPPILDSQYDESGVAASGAYFNMVMPVSSEPDVAKLPTNGYGSKKSNDGQHKEARSHGNQKEVESNNEEYFLLPNPETRFLSGYGVAIDRETKSSWSVEWTEKLEFQLRNAGATIVDIPEGEEPSPSSKDIKDPENPRNLYWKNIDIVICQSRSGPDYTKASRLGKVVGSLIWLYHVFSTQRLVSPMKQLLHYPTPPSGIPGMSEFVIAISNYRSHAREYLKRLIIAMGASYTPYLTRENTHLISATPFGDKHRKAIKWGIHVVHHVWLERCFQTWSMHSVSHRQFNTFPPGGLLQCVVGMCSIDIKSLKQWVPVSEDPLDDASQVGLNLKEGSAKEIDTNVGEKNSDNGDDDDEEEAVEETEIEESDTDSIDNRDSNTQTEPAGDSVPFYVGRRAASSASKALEQLMQAANAFEQEVRRERNKKRAKNRRHTTGGTQPPSTKANTNTRALNETNDVASPNSANKASGKQAKPTMSTTPVSTTKKLKRSRTEVSEGSDDNGSNNTEAEKNQKNSNNFPNVAFSVKSKSELPGIPSSKKPKRLRKDDRNNNNNNDDDDDDDNDSNNISSHRKSQSDKEGPKNPNKEIVENISSDEEIEKANVNDFPRILFTGIRPSEEEEQMITEMNGDIVYEVEDATHLVSDGIKRTAKFLEAICQGNIFMVNESWVKDSLKRGSWLPLPNVEQITTGSKKSLPNCNYWLADKKAEKQWNFTLFESLALSRSSKDGLLGGSTVFITPQAKPGIDTLRPLVECAGGKAVTKLSLSKLRSLVEASKPYYNDVANPSSKQQNPHTPDGPPPILVISCPADKRAWLPFTDSNGANIIPIYQSEALVLGLLRQRLELDKLQLSS</sequence>
<protein>
    <submittedName>
        <fullName evidence="3">Regulator of Ty1 Transposition</fullName>
    </submittedName>
</protein>
<dbReference type="CDD" id="cd18432">
    <property type="entry name" value="BRCT_PAXIP1_rpt6_like"/>
    <property type="match status" value="1"/>
</dbReference>
<feature type="domain" description="BRCT" evidence="2">
    <location>
        <begin position="405"/>
        <end position="484"/>
    </location>
</feature>
<feature type="region of interest" description="Disordered" evidence="1">
    <location>
        <begin position="537"/>
        <end position="601"/>
    </location>
</feature>
<dbReference type="SMART" id="SM00292">
    <property type="entry name" value="BRCT"/>
    <property type="match status" value="4"/>
</dbReference>
<organism evidence="3 4">
    <name type="scientific">Mycoemilia scoparia</name>
    <dbReference type="NCBI Taxonomy" id="417184"/>
    <lineage>
        <taxon>Eukaryota</taxon>
        <taxon>Fungi</taxon>
        <taxon>Fungi incertae sedis</taxon>
        <taxon>Zoopagomycota</taxon>
        <taxon>Kickxellomycotina</taxon>
        <taxon>Kickxellomycetes</taxon>
        <taxon>Kickxellales</taxon>
        <taxon>Kickxellaceae</taxon>
        <taxon>Mycoemilia</taxon>
    </lineage>
</organism>
<feature type="compositionally biased region" description="Acidic residues" evidence="1">
    <location>
        <begin position="763"/>
        <end position="772"/>
    </location>
</feature>
<feature type="region of interest" description="Disordered" evidence="1">
    <location>
        <begin position="244"/>
        <end position="277"/>
    </location>
</feature>
<dbReference type="Gene3D" id="3.40.50.10190">
    <property type="entry name" value="BRCT domain"/>
    <property type="match status" value="5"/>
</dbReference>
<dbReference type="GO" id="GO:0006302">
    <property type="term" value="P:double-strand break repair"/>
    <property type="evidence" value="ECO:0007669"/>
    <property type="project" value="TreeGrafter"/>
</dbReference>
<feature type="compositionally biased region" description="Acidic residues" evidence="1">
    <location>
        <begin position="559"/>
        <end position="581"/>
    </location>
</feature>
<dbReference type="GO" id="GO:0005634">
    <property type="term" value="C:nucleus"/>
    <property type="evidence" value="ECO:0007669"/>
    <property type="project" value="TreeGrafter"/>
</dbReference>
<keyword evidence="4" id="KW-1185">Reference proteome</keyword>
<dbReference type="AlphaFoldDB" id="A0A9W7ZX54"/>
<evidence type="ECO:0000313" key="3">
    <source>
        <dbReference type="EMBL" id="KAJ1917993.1"/>
    </source>
</evidence>
<proteinExistence type="predicted"/>
<accession>A0A9W7ZX54</accession>
<feature type="compositionally biased region" description="Polar residues" evidence="1">
    <location>
        <begin position="644"/>
        <end position="693"/>
    </location>
</feature>
<feature type="compositionally biased region" description="Polar residues" evidence="1">
    <location>
        <begin position="991"/>
        <end position="1001"/>
    </location>
</feature>
<dbReference type="SUPFAM" id="SSF52113">
    <property type="entry name" value="BRCT domain"/>
    <property type="match status" value="3"/>
</dbReference>
<dbReference type="Proteomes" id="UP001150538">
    <property type="component" value="Unassembled WGS sequence"/>
</dbReference>
<feature type="region of interest" description="Disordered" evidence="1">
    <location>
        <begin position="989"/>
        <end position="1008"/>
    </location>
</feature>
<gene>
    <name evidence="3" type="primary">ESC4</name>
    <name evidence="3" type="ORF">H4219_002881</name>
</gene>
<evidence type="ECO:0000256" key="1">
    <source>
        <dbReference type="SAM" id="MobiDB-lite"/>
    </source>
</evidence>
<name>A0A9W7ZX54_9FUNG</name>
<dbReference type="PANTHER" id="PTHR47667:SF1">
    <property type="entry name" value="REGULATOR OF TY1 TRANSPOSITION PROTEIN 107"/>
    <property type="match status" value="1"/>
</dbReference>
<evidence type="ECO:0000259" key="2">
    <source>
        <dbReference type="PROSITE" id="PS50172"/>
    </source>
</evidence>
<dbReference type="GO" id="GO:1990683">
    <property type="term" value="P:DNA double-strand break attachment to nuclear envelope"/>
    <property type="evidence" value="ECO:0007669"/>
    <property type="project" value="TreeGrafter"/>
</dbReference>
<dbReference type="EMBL" id="JANBPU010000056">
    <property type="protein sequence ID" value="KAJ1917993.1"/>
    <property type="molecule type" value="Genomic_DNA"/>
</dbReference>
<dbReference type="InterPro" id="IPR053036">
    <property type="entry name" value="CellCycle_DNARepair_Reg"/>
</dbReference>
<feature type="compositionally biased region" description="Basic and acidic residues" evidence="1">
    <location>
        <begin position="255"/>
        <end position="274"/>
    </location>
</feature>
<dbReference type="InterPro" id="IPR036420">
    <property type="entry name" value="BRCT_dom_sf"/>
</dbReference>
<comment type="caution">
    <text evidence="3">The sequence shown here is derived from an EMBL/GenBank/DDBJ whole genome shotgun (WGS) entry which is preliminary data.</text>
</comment>
<dbReference type="Pfam" id="PF12738">
    <property type="entry name" value="PTCB-BRCT"/>
    <property type="match status" value="2"/>
</dbReference>
<reference evidence="3" key="1">
    <citation type="submission" date="2022-07" db="EMBL/GenBank/DDBJ databases">
        <title>Phylogenomic reconstructions and comparative analyses of Kickxellomycotina fungi.</title>
        <authorList>
            <person name="Reynolds N.K."/>
            <person name="Stajich J.E."/>
            <person name="Barry K."/>
            <person name="Grigoriev I.V."/>
            <person name="Crous P."/>
            <person name="Smith M.E."/>
        </authorList>
    </citation>
    <scope>NUCLEOTIDE SEQUENCE</scope>
    <source>
        <strain evidence="3">NBRC 100468</strain>
    </source>
</reference>
<feature type="domain" description="BRCT" evidence="2">
    <location>
        <begin position="118"/>
        <end position="209"/>
    </location>
</feature>
<dbReference type="CDD" id="cd17744">
    <property type="entry name" value="BRCT_MDC1_rpt1"/>
    <property type="match status" value="1"/>
</dbReference>
<dbReference type="InterPro" id="IPR001357">
    <property type="entry name" value="BRCT_dom"/>
</dbReference>
<evidence type="ECO:0000313" key="4">
    <source>
        <dbReference type="Proteomes" id="UP001150538"/>
    </source>
</evidence>